<dbReference type="InterPro" id="IPR027417">
    <property type="entry name" value="P-loop_NTPase"/>
</dbReference>
<evidence type="ECO:0000313" key="1">
    <source>
        <dbReference type="EMBL" id="RUS74474.1"/>
    </source>
</evidence>
<gene>
    <name evidence="1" type="ORF">EGW08_017749</name>
</gene>
<dbReference type="AlphaFoldDB" id="A0A433SYS7"/>
<dbReference type="EMBL" id="RQTK01000827">
    <property type="protein sequence ID" value="RUS74474.1"/>
    <property type="molecule type" value="Genomic_DNA"/>
</dbReference>
<protein>
    <recommendedName>
        <fullName evidence="3">Sulfotransferase domain-containing protein</fullName>
    </recommendedName>
</protein>
<dbReference type="InterPro" id="IPR051135">
    <property type="entry name" value="Gal/GlcNAc/GalNAc_ST"/>
</dbReference>
<organism evidence="1 2">
    <name type="scientific">Elysia chlorotica</name>
    <name type="common">Eastern emerald elysia</name>
    <name type="synonym">Sea slug</name>
    <dbReference type="NCBI Taxonomy" id="188477"/>
    <lineage>
        <taxon>Eukaryota</taxon>
        <taxon>Metazoa</taxon>
        <taxon>Spiralia</taxon>
        <taxon>Lophotrochozoa</taxon>
        <taxon>Mollusca</taxon>
        <taxon>Gastropoda</taxon>
        <taxon>Heterobranchia</taxon>
        <taxon>Euthyneura</taxon>
        <taxon>Panpulmonata</taxon>
        <taxon>Sacoglossa</taxon>
        <taxon>Placobranchoidea</taxon>
        <taxon>Plakobranchidae</taxon>
        <taxon>Elysia</taxon>
    </lineage>
</organism>
<dbReference type="SUPFAM" id="SSF52540">
    <property type="entry name" value="P-loop containing nucleoside triphosphate hydrolases"/>
    <property type="match status" value="1"/>
</dbReference>
<dbReference type="STRING" id="188477.A0A433SYS7"/>
<dbReference type="Gene3D" id="3.40.50.300">
    <property type="entry name" value="P-loop containing nucleotide triphosphate hydrolases"/>
    <property type="match status" value="1"/>
</dbReference>
<dbReference type="OrthoDB" id="5987729at2759"/>
<dbReference type="Proteomes" id="UP000271974">
    <property type="component" value="Unassembled WGS sequence"/>
</dbReference>
<dbReference type="PANTHER" id="PTHR10704">
    <property type="entry name" value="CARBOHYDRATE SULFOTRANSFERASE"/>
    <property type="match status" value="1"/>
</dbReference>
<name>A0A433SYS7_ELYCH</name>
<dbReference type="PANTHER" id="PTHR10704:SF44">
    <property type="entry name" value="LD35051P-RELATED"/>
    <property type="match status" value="1"/>
</dbReference>
<accession>A0A433SYS7</accession>
<reference evidence="1 2" key="1">
    <citation type="submission" date="2019-01" db="EMBL/GenBank/DDBJ databases">
        <title>A draft genome assembly of the solar-powered sea slug Elysia chlorotica.</title>
        <authorList>
            <person name="Cai H."/>
            <person name="Li Q."/>
            <person name="Fang X."/>
            <person name="Li J."/>
            <person name="Curtis N.E."/>
            <person name="Altenburger A."/>
            <person name="Shibata T."/>
            <person name="Feng M."/>
            <person name="Maeda T."/>
            <person name="Schwartz J.A."/>
            <person name="Shigenobu S."/>
            <person name="Lundholm N."/>
            <person name="Nishiyama T."/>
            <person name="Yang H."/>
            <person name="Hasebe M."/>
            <person name="Li S."/>
            <person name="Pierce S.K."/>
            <person name="Wang J."/>
        </authorList>
    </citation>
    <scope>NUCLEOTIDE SEQUENCE [LARGE SCALE GENOMIC DNA]</scope>
    <source>
        <strain evidence="1">EC2010</strain>
        <tissue evidence="1">Whole organism of an adult</tissue>
    </source>
</reference>
<dbReference type="GO" id="GO:0001517">
    <property type="term" value="F:N-acetylglucosamine 6-O-sulfotransferase activity"/>
    <property type="evidence" value="ECO:0007669"/>
    <property type="project" value="TreeGrafter"/>
</dbReference>
<dbReference type="GO" id="GO:0006790">
    <property type="term" value="P:sulfur compound metabolic process"/>
    <property type="evidence" value="ECO:0007669"/>
    <property type="project" value="TreeGrafter"/>
</dbReference>
<evidence type="ECO:0000313" key="2">
    <source>
        <dbReference type="Proteomes" id="UP000271974"/>
    </source>
</evidence>
<proteinExistence type="predicted"/>
<keyword evidence="2" id="KW-1185">Reference proteome</keyword>
<evidence type="ECO:0008006" key="3">
    <source>
        <dbReference type="Google" id="ProtNLM"/>
    </source>
</evidence>
<dbReference type="GO" id="GO:0006044">
    <property type="term" value="P:N-acetylglucosamine metabolic process"/>
    <property type="evidence" value="ECO:0007669"/>
    <property type="project" value="TreeGrafter"/>
</dbReference>
<sequence>MSNTMTDFLKCTKGNKTQSVVGGCIQSLDRSCLKRKVSAMKLIRAGMGEMHFLLNSDPNVKVIHLLRDPRGALRSRNSVGEFRWNNIKDAAAKMCSRIENDLQMASVLRRRFPGRIMTVRYEDIVASPIEAARQMYAFLGITFSAEVQSYVWNSTYGGLPDDCNICTTRANATATAYKWRTEVARFPQILLAQAQCASVMNALGYRMLPTAENISDQKVSSTLEYYGMKDLLKVDVRQNTAPNNG</sequence>
<comment type="caution">
    <text evidence="1">The sequence shown here is derived from an EMBL/GenBank/DDBJ whole genome shotgun (WGS) entry which is preliminary data.</text>
</comment>
<dbReference type="Pfam" id="PF13469">
    <property type="entry name" value="Sulfotransfer_3"/>
    <property type="match status" value="1"/>
</dbReference>